<dbReference type="RefSeq" id="WP_216713329.1">
    <property type="nucleotide sequence ID" value="NZ_JACVEL010000001.1"/>
</dbReference>
<dbReference type="Gene3D" id="3.40.50.1980">
    <property type="entry name" value="Nitrogenase molybdenum iron protein domain"/>
    <property type="match status" value="2"/>
</dbReference>
<organism evidence="2 3">
    <name type="scientific">Taishania pollutisoli</name>
    <dbReference type="NCBI Taxonomy" id="2766479"/>
    <lineage>
        <taxon>Bacteria</taxon>
        <taxon>Pseudomonadati</taxon>
        <taxon>Bacteroidota</taxon>
        <taxon>Flavobacteriia</taxon>
        <taxon>Flavobacteriales</taxon>
        <taxon>Crocinitomicaceae</taxon>
        <taxon>Taishania</taxon>
    </lineage>
</organism>
<dbReference type="SUPFAM" id="SSF53807">
    <property type="entry name" value="Helical backbone' metal receptor"/>
    <property type="match status" value="1"/>
</dbReference>
<dbReference type="EMBL" id="JACVEL010000001">
    <property type="protein sequence ID" value="MBC9811186.1"/>
    <property type="molecule type" value="Genomic_DNA"/>
</dbReference>
<sequence>MRFSLFAFILFLTACTSKPEPIADSDKAKKESVNHAKHFRFVEKGNQTVIEILNPDSKAVVATLTPLKENKQVIALSGTFIGMLDKLQLAEYISGVSEIKYVDNAIVKKNFSKKKVLEAGYDTQLALEPIVANKPALVLHSGYNTDFPHQKQLENVGISCVPIYDWREETPLGKAEWIKVYGFLYGKSAQASELFASIEKAYLALKEEAKMLQPSKLLISGNVIGSEWYTPAGESFFAQLLKDANITYNYFNKPGTGSIALTQEEVLKDNRHASYWINPGAVSLHDLKIMNPKAVLFDAFTNQQIYCHTYNENFYWEVSSIEPDKLLADLIQIAHPEHTAKQDLYFYSRLK</sequence>
<keyword evidence="3" id="KW-1185">Reference proteome</keyword>
<dbReference type="GO" id="GO:0071281">
    <property type="term" value="P:cellular response to iron ion"/>
    <property type="evidence" value="ECO:0007669"/>
    <property type="project" value="TreeGrafter"/>
</dbReference>
<evidence type="ECO:0000313" key="2">
    <source>
        <dbReference type="EMBL" id="MBC9811186.1"/>
    </source>
</evidence>
<dbReference type="Proteomes" id="UP000652681">
    <property type="component" value="Unassembled WGS sequence"/>
</dbReference>
<name>A0A8J6TWM9_9FLAO</name>
<protein>
    <submittedName>
        <fullName evidence="2">ABC transporter substrate-binding protein</fullName>
    </submittedName>
</protein>
<evidence type="ECO:0000259" key="1">
    <source>
        <dbReference type="PROSITE" id="PS50983"/>
    </source>
</evidence>
<feature type="domain" description="Fe/B12 periplasmic-binding" evidence="1">
    <location>
        <begin position="72"/>
        <end position="338"/>
    </location>
</feature>
<comment type="caution">
    <text evidence="2">The sequence shown here is derived from an EMBL/GenBank/DDBJ whole genome shotgun (WGS) entry which is preliminary data.</text>
</comment>
<dbReference type="AlphaFoldDB" id="A0A8J6TWM9"/>
<dbReference type="InterPro" id="IPR002491">
    <property type="entry name" value="ABC_transptr_periplasmic_BD"/>
</dbReference>
<reference evidence="2" key="1">
    <citation type="submission" date="2020-09" db="EMBL/GenBank/DDBJ databases">
        <title>Taishania pollutisoli gen. nov., sp. nov., Isolated from Tetrabromobisphenol A-Contaminated Soil.</title>
        <authorList>
            <person name="Chen Q."/>
        </authorList>
    </citation>
    <scope>NUCLEOTIDE SEQUENCE</scope>
    <source>
        <strain evidence="2">CZZ-1</strain>
    </source>
</reference>
<gene>
    <name evidence="2" type="ORF">H9Y05_01745</name>
</gene>
<proteinExistence type="predicted"/>
<dbReference type="PANTHER" id="PTHR30535:SF34">
    <property type="entry name" value="MOLYBDATE-BINDING PROTEIN MOLA"/>
    <property type="match status" value="1"/>
</dbReference>
<dbReference type="InterPro" id="IPR050902">
    <property type="entry name" value="ABC_Transporter_SBP"/>
</dbReference>
<accession>A0A8J6TWM9</accession>
<dbReference type="PANTHER" id="PTHR30535">
    <property type="entry name" value="VITAMIN B12-BINDING PROTEIN"/>
    <property type="match status" value="1"/>
</dbReference>
<dbReference type="PROSITE" id="PS51257">
    <property type="entry name" value="PROKAR_LIPOPROTEIN"/>
    <property type="match status" value="1"/>
</dbReference>
<dbReference type="Pfam" id="PF01497">
    <property type="entry name" value="Peripla_BP_2"/>
    <property type="match status" value="1"/>
</dbReference>
<evidence type="ECO:0000313" key="3">
    <source>
        <dbReference type="Proteomes" id="UP000652681"/>
    </source>
</evidence>
<dbReference type="PROSITE" id="PS50983">
    <property type="entry name" value="FE_B12_PBP"/>
    <property type="match status" value="1"/>
</dbReference>